<dbReference type="AlphaFoldDB" id="A0A8J3AIK1"/>
<feature type="transmembrane region" description="Helical" evidence="2">
    <location>
        <begin position="12"/>
        <end position="36"/>
    </location>
</feature>
<reference evidence="3" key="2">
    <citation type="submission" date="2020-09" db="EMBL/GenBank/DDBJ databases">
        <authorList>
            <person name="Sun Q."/>
            <person name="Sedlacek I."/>
        </authorList>
    </citation>
    <scope>NUCLEOTIDE SEQUENCE</scope>
    <source>
        <strain evidence="3">CCM 8606</strain>
    </source>
</reference>
<dbReference type="RefSeq" id="WP_188355095.1">
    <property type="nucleotide sequence ID" value="NZ_BMDH01000002.1"/>
</dbReference>
<keyword evidence="4" id="KW-1185">Reference proteome</keyword>
<keyword evidence="2" id="KW-0812">Transmembrane</keyword>
<keyword evidence="2" id="KW-0472">Membrane</keyword>
<evidence type="ECO:0000256" key="1">
    <source>
        <dbReference type="SAM" id="MobiDB-lite"/>
    </source>
</evidence>
<gene>
    <name evidence="3" type="ORF">GCM10007377_09210</name>
</gene>
<reference evidence="3" key="1">
    <citation type="journal article" date="2014" name="Int. J. Syst. Evol. Microbiol.">
        <title>Complete genome sequence of Corynebacterium casei LMG S-19264T (=DSM 44701T), isolated from a smear-ripened cheese.</title>
        <authorList>
            <consortium name="US DOE Joint Genome Institute (JGI-PGF)"/>
            <person name="Walter F."/>
            <person name="Albersmeier A."/>
            <person name="Kalinowski J."/>
            <person name="Ruckert C."/>
        </authorList>
    </citation>
    <scope>NUCLEOTIDE SEQUENCE</scope>
    <source>
        <strain evidence="3">CCM 8606</strain>
    </source>
</reference>
<organism evidence="3 4">
    <name type="scientific">Galliscardovia ingluviei</name>
    <dbReference type="NCBI Taxonomy" id="1769422"/>
    <lineage>
        <taxon>Bacteria</taxon>
        <taxon>Bacillati</taxon>
        <taxon>Actinomycetota</taxon>
        <taxon>Actinomycetes</taxon>
        <taxon>Bifidobacteriales</taxon>
        <taxon>Bifidobacteriaceae</taxon>
        <taxon>Galliscardovia</taxon>
    </lineage>
</organism>
<evidence type="ECO:0000313" key="3">
    <source>
        <dbReference type="EMBL" id="GGI14093.1"/>
    </source>
</evidence>
<accession>A0A8J3AIK1</accession>
<feature type="region of interest" description="Disordered" evidence="1">
    <location>
        <begin position="177"/>
        <end position="228"/>
    </location>
</feature>
<comment type="caution">
    <text evidence="3">The sequence shown here is derived from an EMBL/GenBank/DDBJ whole genome shotgun (WGS) entry which is preliminary data.</text>
</comment>
<keyword evidence="2" id="KW-1133">Transmembrane helix</keyword>
<sequence>MSNSNATSSRRRGIVVILAIVVVLLIVLSAFVWPGWAMRHNASQSAQATTQTTQSQQRPEKPAIDAVALPQDATDLMKALPDAVLNFARTKVEASTEWQDMSPLEEYTVTYSTGEKGHDITMSVAQWSDASAAAKLYEQLSTTDKASNGKLLAHGSVKVSGAQTGLYEVYELPVVDESAADESTTDTDKQDTKSENTTSSDKSSSTDGATDNKASKKSDSQKSSGKAVAVWQNDTVVFQITGAKEDVVDFYAKFSM</sequence>
<evidence type="ECO:0000256" key="2">
    <source>
        <dbReference type="SAM" id="Phobius"/>
    </source>
</evidence>
<evidence type="ECO:0000313" key="4">
    <source>
        <dbReference type="Proteomes" id="UP000619536"/>
    </source>
</evidence>
<dbReference type="EMBL" id="BMDH01000002">
    <property type="protein sequence ID" value="GGI14093.1"/>
    <property type="molecule type" value="Genomic_DNA"/>
</dbReference>
<protein>
    <submittedName>
        <fullName evidence="3">Uncharacterized protein</fullName>
    </submittedName>
</protein>
<dbReference type="Proteomes" id="UP000619536">
    <property type="component" value="Unassembled WGS sequence"/>
</dbReference>
<feature type="compositionally biased region" description="Low complexity" evidence="1">
    <location>
        <begin position="195"/>
        <end position="211"/>
    </location>
</feature>
<proteinExistence type="predicted"/>
<name>A0A8J3AIK1_9BIFI</name>